<dbReference type="PANTHER" id="PTHR45947:SF3">
    <property type="entry name" value="SULFOQUINOVOSYL TRANSFERASE SQD2"/>
    <property type="match status" value="1"/>
</dbReference>
<evidence type="ECO:0000256" key="2">
    <source>
        <dbReference type="ARBA" id="ARBA00022679"/>
    </source>
</evidence>
<accession>A0ABQ6VEW6</accession>
<keyword evidence="1" id="KW-0328">Glycosyltransferase</keyword>
<sequence>MRVAIVAESFLPEVNGVVNSVLRVLEYCRARGHDATVIAPAARDGKPEVTHYQGFRVVRVPAVKLPLINSLPVGVPTPTLVSTLRRYKPDVVHLASPFVVGGAAALVARALGIPAVAVYQTDVAGYTSRYHLSVLENASWRWMRVFHNRCAMTLAPSSASIAELSAHGVERVRQWGRGVDTQRFHPAKRGPAGETAPGADGAVAVPQHGAACVTRRTIRVGFIGRLAAEKSVERLAVLVDRGELAARAASEGYEIELVIVGDGPERARLEQLMPGAEFTGALYGEELARAYASLDVFVHTGELETFCQAIQEAHASGVPTIAPAAGGPIDLIEDGHNGYLLDVDGFERALPGAVEAIAADLDGFKARAYQSVQGKTWEKICDQLLGYYAEAMVIMPRR</sequence>
<reference evidence="4 5" key="1">
    <citation type="submission" date="2019-10" db="EMBL/GenBank/DDBJ databases">
        <title>Corynebacterium sp novel species isolated from the respiratory tract of Marmot.</title>
        <authorList>
            <person name="Zhang G."/>
        </authorList>
    </citation>
    <scope>NUCLEOTIDE SEQUENCE [LARGE SCALE GENOMIC DNA]</scope>
    <source>
        <strain evidence="4 5">336</strain>
    </source>
</reference>
<dbReference type="InterPro" id="IPR050194">
    <property type="entry name" value="Glycosyltransferase_grp1"/>
</dbReference>
<dbReference type="RefSeq" id="WP_151843654.1">
    <property type="nucleotide sequence ID" value="NZ_WBZJ01000001.1"/>
</dbReference>
<dbReference type="EMBL" id="WBZJ01000001">
    <property type="protein sequence ID" value="KAB3522759.1"/>
    <property type="molecule type" value="Genomic_DNA"/>
</dbReference>
<evidence type="ECO:0000256" key="1">
    <source>
        <dbReference type="ARBA" id="ARBA00022676"/>
    </source>
</evidence>
<keyword evidence="2" id="KW-0808">Transferase</keyword>
<keyword evidence="5" id="KW-1185">Reference proteome</keyword>
<organism evidence="4 5">
    <name type="scientific">Corynebacterium zhongnanshanii</name>
    <dbReference type="NCBI Taxonomy" id="2768834"/>
    <lineage>
        <taxon>Bacteria</taxon>
        <taxon>Bacillati</taxon>
        <taxon>Actinomycetota</taxon>
        <taxon>Actinomycetes</taxon>
        <taxon>Mycobacteriales</taxon>
        <taxon>Corynebacteriaceae</taxon>
        <taxon>Corynebacterium</taxon>
    </lineage>
</organism>
<proteinExistence type="predicted"/>
<dbReference type="InterPro" id="IPR028098">
    <property type="entry name" value="Glyco_trans_4-like_N"/>
</dbReference>
<evidence type="ECO:0000259" key="3">
    <source>
        <dbReference type="Pfam" id="PF13439"/>
    </source>
</evidence>
<dbReference type="SUPFAM" id="SSF53756">
    <property type="entry name" value="UDP-Glycosyltransferase/glycogen phosphorylase"/>
    <property type="match status" value="1"/>
</dbReference>
<dbReference type="Proteomes" id="UP000436181">
    <property type="component" value="Unassembled WGS sequence"/>
</dbReference>
<evidence type="ECO:0000313" key="5">
    <source>
        <dbReference type="Proteomes" id="UP000436181"/>
    </source>
</evidence>
<protein>
    <submittedName>
        <fullName evidence="4">Glycosyltransferase family 1 protein</fullName>
    </submittedName>
</protein>
<gene>
    <name evidence="4" type="ORF">F8377_00855</name>
</gene>
<dbReference type="Gene3D" id="3.40.50.2000">
    <property type="entry name" value="Glycogen Phosphorylase B"/>
    <property type="match status" value="2"/>
</dbReference>
<dbReference type="CDD" id="cd03814">
    <property type="entry name" value="GT4-like"/>
    <property type="match status" value="1"/>
</dbReference>
<dbReference type="PANTHER" id="PTHR45947">
    <property type="entry name" value="SULFOQUINOVOSYL TRANSFERASE SQD2"/>
    <property type="match status" value="1"/>
</dbReference>
<feature type="domain" description="Glycosyltransferase subfamily 4-like N-terminal" evidence="3">
    <location>
        <begin position="14"/>
        <end position="183"/>
    </location>
</feature>
<name>A0ABQ6VEW6_9CORY</name>
<comment type="caution">
    <text evidence="4">The sequence shown here is derived from an EMBL/GenBank/DDBJ whole genome shotgun (WGS) entry which is preliminary data.</text>
</comment>
<dbReference type="Pfam" id="PF13439">
    <property type="entry name" value="Glyco_transf_4"/>
    <property type="match status" value="1"/>
</dbReference>
<dbReference type="Pfam" id="PF13692">
    <property type="entry name" value="Glyco_trans_1_4"/>
    <property type="match status" value="1"/>
</dbReference>
<evidence type="ECO:0000313" key="4">
    <source>
        <dbReference type="EMBL" id="KAB3522759.1"/>
    </source>
</evidence>